<reference evidence="2 3" key="1">
    <citation type="submission" date="2021-06" db="EMBL/GenBank/DDBJ databases">
        <authorList>
            <person name="Palmer J.M."/>
        </authorList>
    </citation>
    <scope>NUCLEOTIDE SEQUENCE [LARGE SCALE GENOMIC DNA]</scope>
    <source>
        <strain evidence="2 3">AS_MEX2019</strain>
        <tissue evidence="2">Muscle</tissue>
    </source>
</reference>
<evidence type="ECO:0000313" key="3">
    <source>
        <dbReference type="Proteomes" id="UP001469553"/>
    </source>
</evidence>
<comment type="caution">
    <text evidence="2">The sequence shown here is derived from an EMBL/GenBank/DDBJ whole genome shotgun (WGS) entry which is preliminary data.</text>
</comment>
<keyword evidence="1" id="KW-0472">Membrane</keyword>
<accession>A0ABV1A1J2</accession>
<keyword evidence="1" id="KW-1133">Transmembrane helix</keyword>
<sequence>MKYRVLTSNNSKVCLLSAAMSGLPLVWMCLLLSLLTVEIQSRDLRAHRHSELSDCKRPGCLTMKSQIINSLPPCLKVGISCLC</sequence>
<protein>
    <submittedName>
        <fullName evidence="2">Uncharacterized protein</fullName>
    </submittedName>
</protein>
<gene>
    <name evidence="2" type="ORF">AMECASPLE_030850</name>
</gene>
<evidence type="ECO:0000313" key="2">
    <source>
        <dbReference type="EMBL" id="MEQ2312418.1"/>
    </source>
</evidence>
<proteinExistence type="predicted"/>
<dbReference type="EMBL" id="JAHRIP010078978">
    <property type="protein sequence ID" value="MEQ2312418.1"/>
    <property type="molecule type" value="Genomic_DNA"/>
</dbReference>
<feature type="transmembrane region" description="Helical" evidence="1">
    <location>
        <begin position="15"/>
        <end position="37"/>
    </location>
</feature>
<evidence type="ECO:0000256" key="1">
    <source>
        <dbReference type="SAM" id="Phobius"/>
    </source>
</evidence>
<keyword evidence="3" id="KW-1185">Reference proteome</keyword>
<dbReference type="Proteomes" id="UP001469553">
    <property type="component" value="Unassembled WGS sequence"/>
</dbReference>
<name>A0ABV1A1J2_9TELE</name>
<organism evidence="2 3">
    <name type="scientific">Ameca splendens</name>
    <dbReference type="NCBI Taxonomy" id="208324"/>
    <lineage>
        <taxon>Eukaryota</taxon>
        <taxon>Metazoa</taxon>
        <taxon>Chordata</taxon>
        <taxon>Craniata</taxon>
        <taxon>Vertebrata</taxon>
        <taxon>Euteleostomi</taxon>
        <taxon>Actinopterygii</taxon>
        <taxon>Neopterygii</taxon>
        <taxon>Teleostei</taxon>
        <taxon>Neoteleostei</taxon>
        <taxon>Acanthomorphata</taxon>
        <taxon>Ovalentaria</taxon>
        <taxon>Atherinomorphae</taxon>
        <taxon>Cyprinodontiformes</taxon>
        <taxon>Goodeidae</taxon>
        <taxon>Ameca</taxon>
    </lineage>
</organism>
<keyword evidence="1" id="KW-0812">Transmembrane</keyword>